<keyword evidence="1" id="KW-0645">Protease</keyword>
<feature type="transmembrane region" description="Helical" evidence="3">
    <location>
        <begin position="37"/>
        <end position="61"/>
    </location>
</feature>
<dbReference type="EC" id="3.4.21.53" evidence="1"/>
<sequence length="380" mass="38607">MRSPNDESSAGNEPEAAGSGIPSTAAHPARRSPRRRALLITGGTALVLGAAGLVIPAPYVLESPGPTFNTIGEIGDSPLITIDGEQTYPTAGELALTTVFVSGGPNGAVNMGEVVASWLNPEDAVLPVDFVYPPGTTRGEIQEGNAAAMTSSQESAVAAALDELGIPFTEELSVAGIMEDAPAEGILETGDILLSVDGTEVTGVESLRESLNETEGAPARITVRRDGTEQTLEVTPTLGENGTYQMGAYLSIDFTFPFDVAIALENVGGASAGMMFALGIIDKLTPGELTQGRNFAGTGTIDADGQVGPIGGIEQKMVGAAAAGAEFFLAPKANCDDVAGNIPEGLEVVSVETLEQALTAVETLAAGNSADGLARCTDGS</sequence>
<keyword evidence="1" id="KW-0720">Serine protease</keyword>
<dbReference type="SUPFAM" id="SSF50156">
    <property type="entry name" value="PDZ domain-like"/>
    <property type="match status" value="1"/>
</dbReference>
<dbReference type="Pfam" id="PF05362">
    <property type="entry name" value="Lon_C"/>
    <property type="match status" value="1"/>
</dbReference>
<keyword evidence="3" id="KW-0472">Membrane</keyword>
<feature type="domain" description="PDZ" evidence="4">
    <location>
        <begin position="146"/>
        <end position="204"/>
    </location>
</feature>
<evidence type="ECO:0000256" key="1">
    <source>
        <dbReference type="PROSITE-ProRule" id="PRU01122"/>
    </source>
</evidence>
<feature type="compositionally biased region" description="Polar residues" evidence="2">
    <location>
        <begin position="1"/>
        <end position="11"/>
    </location>
</feature>
<dbReference type="Gene3D" id="3.30.230.10">
    <property type="match status" value="1"/>
</dbReference>
<proteinExistence type="inferred from homology"/>
<dbReference type="EMBL" id="BAAALV010000002">
    <property type="protein sequence ID" value="GAA1913475.1"/>
    <property type="molecule type" value="Genomic_DNA"/>
</dbReference>
<feature type="active site" evidence="1">
    <location>
        <position position="271"/>
    </location>
</feature>
<reference evidence="7" key="1">
    <citation type="journal article" date="2019" name="Int. J. Syst. Evol. Microbiol.">
        <title>The Global Catalogue of Microorganisms (GCM) 10K type strain sequencing project: providing services to taxonomists for standard genome sequencing and annotation.</title>
        <authorList>
            <consortium name="The Broad Institute Genomics Platform"/>
            <consortium name="The Broad Institute Genome Sequencing Center for Infectious Disease"/>
            <person name="Wu L."/>
            <person name="Ma J."/>
        </authorList>
    </citation>
    <scope>NUCLEOTIDE SEQUENCE [LARGE SCALE GENOMIC DNA]</scope>
    <source>
        <strain evidence="7">JCM 13316</strain>
    </source>
</reference>
<protein>
    <recommendedName>
        <fullName evidence="1">endopeptidase La</fullName>
        <ecNumber evidence="1">3.4.21.53</ecNumber>
    </recommendedName>
</protein>
<feature type="domain" description="Lon proteolytic" evidence="5">
    <location>
        <begin position="265"/>
        <end position="364"/>
    </location>
</feature>
<comment type="similarity">
    <text evidence="1">Belongs to the peptidase S16 family.</text>
</comment>
<dbReference type="Proteomes" id="UP001500784">
    <property type="component" value="Unassembled WGS sequence"/>
</dbReference>
<dbReference type="SMART" id="SM00228">
    <property type="entry name" value="PDZ"/>
    <property type="match status" value="1"/>
</dbReference>
<dbReference type="SUPFAM" id="SSF54211">
    <property type="entry name" value="Ribosomal protein S5 domain 2-like"/>
    <property type="match status" value="1"/>
</dbReference>
<evidence type="ECO:0000256" key="3">
    <source>
        <dbReference type="SAM" id="Phobius"/>
    </source>
</evidence>
<keyword evidence="3" id="KW-1133">Transmembrane helix</keyword>
<dbReference type="InterPro" id="IPR036034">
    <property type="entry name" value="PDZ_sf"/>
</dbReference>
<dbReference type="RefSeq" id="WP_246167294.1">
    <property type="nucleotide sequence ID" value="NZ_BAAALV010000002.1"/>
</dbReference>
<dbReference type="InterPro" id="IPR020568">
    <property type="entry name" value="Ribosomal_Su5_D2-typ_SF"/>
</dbReference>
<dbReference type="InterPro" id="IPR008269">
    <property type="entry name" value="Lon_proteolytic"/>
</dbReference>
<dbReference type="InterPro" id="IPR014721">
    <property type="entry name" value="Ribsml_uS5_D2-typ_fold_subgr"/>
</dbReference>
<dbReference type="InterPro" id="IPR027065">
    <property type="entry name" value="Lon_Prtase"/>
</dbReference>
<evidence type="ECO:0000313" key="7">
    <source>
        <dbReference type="Proteomes" id="UP001500784"/>
    </source>
</evidence>
<dbReference type="Pfam" id="PF13180">
    <property type="entry name" value="PDZ_2"/>
    <property type="match status" value="1"/>
</dbReference>
<dbReference type="PROSITE" id="PS51786">
    <property type="entry name" value="LON_PROTEOLYTIC"/>
    <property type="match status" value="1"/>
</dbReference>
<dbReference type="PROSITE" id="PS50106">
    <property type="entry name" value="PDZ"/>
    <property type="match status" value="1"/>
</dbReference>
<keyword evidence="3" id="KW-0812">Transmembrane</keyword>
<gene>
    <name evidence="6" type="ORF">GCM10009688_18060</name>
</gene>
<feature type="region of interest" description="Disordered" evidence="2">
    <location>
        <begin position="1"/>
        <end position="33"/>
    </location>
</feature>
<keyword evidence="7" id="KW-1185">Reference proteome</keyword>
<feature type="active site" evidence="1">
    <location>
        <position position="316"/>
    </location>
</feature>
<evidence type="ECO:0000313" key="6">
    <source>
        <dbReference type="EMBL" id="GAA1913475.1"/>
    </source>
</evidence>
<evidence type="ECO:0000256" key="2">
    <source>
        <dbReference type="SAM" id="MobiDB-lite"/>
    </source>
</evidence>
<evidence type="ECO:0000259" key="4">
    <source>
        <dbReference type="PROSITE" id="PS50106"/>
    </source>
</evidence>
<keyword evidence="1" id="KW-0378">Hydrolase</keyword>
<comment type="catalytic activity">
    <reaction evidence="1">
        <text>Hydrolysis of proteins in presence of ATP.</text>
        <dbReference type="EC" id="3.4.21.53"/>
    </reaction>
</comment>
<name>A0ABP5AGG5_9MICC</name>
<dbReference type="InterPro" id="IPR001478">
    <property type="entry name" value="PDZ"/>
</dbReference>
<evidence type="ECO:0000259" key="5">
    <source>
        <dbReference type="PROSITE" id="PS51786"/>
    </source>
</evidence>
<organism evidence="6 7">
    <name type="scientific">Arthrobacter gandavensis</name>
    <dbReference type="NCBI Taxonomy" id="169960"/>
    <lineage>
        <taxon>Bacteria</taxon>
        <taxon>Bacillati</taxon>
        <taxon>Actinomycetota</taxon>
        <taxon>Actinomycetes</taxon>
        <taxon>Micrococcales</taxon>
        <taxon>Micrococcaceae</taxon>
        <taxon>Arthrobacter</taxon>
    </lineage>
</organism>
<dbReference type="PANTHER" id="PTHR10046">
    <property type="entry name" value="ATP DEPENDENT LON PROTEASE FAMILY MEMBER"/>
    <property type="match status" value="1"/>
</dbReference>
<comment type="caution">
    <text evidence="6">The sequence shown here is derived from an EMBL/GenBank/DDBJ whole genome shotgun (WGS) entry which is preliminary data.</text>
</comment>
<accession>A0ABP5AGG5</accession>